<dbReference type="AlphaFoldDB" id="A0A4V3FR21"/>
<dbReference type="OrthoDB" id="4749283at2"/>
<evidence type="ECO:0000256" key="2">
    <source>
        <dbReference type="SAM" id="Phobius"/>
    </source>
</evidence>
<dbReference type="Proteomes" id="UP000294927">
    <property type="component" value="Unassembled WGS sequence"/>
</dbReference>
<gene>
    <name evidence="3" type="ORF">CLV71_119183</name>
</gene>
<evidence type="ECO:0000256" key="1">
    <source>
        <dbReference type="SAM" id="MobiDB-lite"/>
    </source>
</evidence>
<feature type="compositionally biased region" description="Acidic residues" evidence="1">
    <location>
        <begin position="154"/>
        <end position="165"/>
    </location>
</feature>
<comment type="caution">
    <text evidence="3">The sequence shown here is derived from an EMBL/GenBank/DDBJ whole genome shotgun (WGS) entry which is preliminary data.</text>
</comment>
<keyword evidence="2" id="KW-1133">Transmembrane helix</keyword>
<evidence type="ECO:0000313" key="4">
    <source>
        <dbReference type="Proteomes" id="UP000294927"/>
    </source>
</evidence>
<sequence>MTTPPHQPGPYGQPNQEPWGPQSGGGYGQYGQPRPPEQPQYGGQWGNDQTQQLGPQPPLPPPGQQQYGGQYGQTPQYGATQQFGQQPQYGQFGGGFPPEPPRRQTGKIIAIVVVALLVLGGAGFGIYLATKGDDNNTAGGGTTTSSTPDKTSTSDEETTTEEDTTTADPGGGDAVDAQPGDCIKVNVASSTDADIETVDCSTPEAIYKVATREETSTGDCPNDQYVSYTEEGTLLLCLQLNVKEGDCLEVSDSEDKRAECTAPTATHRVVGVFDGVDDETKCGDEATEVITYPQPPLTICLVAPAS</sequence>
<organism evidence="3 4">
    <name type="scientific">Actinophytocola oryzae</name>
    <dbReference type="NCBI Taxonomy" id="502181"/>
    <lineage>
        <taxon>Bacteria</taxon>
        <taxon>Bacillati</taxon>
        <taxon>Actinomycetota</taxon>
        <taxon>Actinomycetes</taxon>
        <taxon>Pseudonocardiales</taxon>
        <taxon>Pseudonocardiaceae</taxon>
    </lineage>
</organism>
<proteinExistence type="predicted"/>
<dbReference type="EMBL" id="SOCP01000019">
    <property type="protein sequence ID" value="TDV41861.1"/>
    <property type="molecule type" value="Genomic_DNA"/>
</dbReference>
<feature type="region of interest" description="Disordered" evidence="1">
    <location>
        <begin position="130"/>
        <end position="179"/>
    </location>
</feature>
<reference evidence="3 4" key="1">
    <citation type="submission" date="2019-03" db="EMBL/GenBank/DDBJ databases">
        <title>Genomic Encyclopedia of Archaeal and Bacterial Type Strains, Phase II (KMG-II): from individual species to whole genera.</title>
        <authorList>
            <person name="Goeker M."/>
        </authorList>
    </citation>
    <scope>NUCLEOTIDE SEQUENCE [LARGE SCALE GENOMIC DNA]</scope>
    <source>
        <strain evidence="3 4">DSM 45499</strain>
    </source>
</reference>
<feature type="compositionally biased region" description="Low complexity" evidence="1">
    <location>
        <begin position="64"/>
        <end position="90"/>
    </location>
</feature>
<dbReference type="RefSeq" id="WP_133907647.1">
    <property type="nucleotide sequence ID" value="NZ_SOCP01000019.1"/>
</dbReference>
<accession>A0A4V3FR21</accession>
<feature type="region of interest" description="Disordered" evidence="1">
    <location>
        <begin position="1"/>
        <end position="101"/>
    </location>
</feature>
<keyword evidence="4" id="KW-1185">Reference proteome</keyword>
<protein>
    <submittedName>
        <fullName evidence="3">Uncharacterized protein</fullName>
    </submittedName>
</protein>
<feature type="transmembrane region" description="Helical" evidence="2">
    <location>
        <begin position="108"/>
        <end position="129"/>
    </location>
</feature>
<name>A0A4V3FR21_9PSEU</name>
<keyword evidence="2" id="KW-0472">Membrane</keyword>
<evidence type="ECO:0000313" key="3">
    <source>
        <dbReference type="EMBL" id="TDV41861.1"/>
    </source>
</evidence>
<keyword evidence="2" id="KW-0812">Transmembrane</keyword>